<evidence type="ECO:0000256" key="5">
    <source>
        <dbReference type="ARBA" id="ARBA00023242"/>
    </source>
</evidence>
<name>A0A803L1B8_CHEQI</name>
<dbReference type="Gramene" id="AUR62005656-RA">
    <property type="protein sequence ID" value="AUR62005656-RA:cds"/>
    <property type="gene ID" value="AUR62005656"/>
</dbReference>
<keyword evidence="8" id="KW-1185">Reference proteome</keyword>
<evidence type="ECO:0000259" key="6">
    <source>
        <dbReference type="PROSITE" id="PS51369"/>
    </source>
</evidence>
<dbReference type="GO" id="GO:0043565">
    <property type="term" value="F:sequence-specific DNA binding"/>
    <property type="evidence" value="ECO:0007669"/>
    <property type="project" value="TreeGrafter"/>
</dbReference>
<evidence type="ECO:0000313" key="8">
    <source>
        <dbReference type="Proteomes" id="UP000596660"/>
    </source>
</evidence>
<dbReference type="PROSITE" id="PS51369">
    <property type="entry name" value="TCP"/>
    <property type="match status" value="1"/>
</dbReference>
<accession>A0A803L1B8</accession>
<keyword evidence="2" id="KW-0805">Transcription regulation</keyword>
<evidence type="ECO:0000256" key="1">
    <source>
        <dbReference type="ARBA" id="ARBA00004123"/>
    </source>
</evidence>
<dbReference type="EnsemblPlants" id="AUR62005656-RA">
    <property type="protein sequence ID" value="AUR62005656-RA:cds"/>
    <property type="gene ID" value="AUR62005656"/>
</dbReference>
<dbReference type="PANTHER" id="PTHR31072">
    <property type="entry name" value="TRANSCRIPTION FACTOR TCP4-RELATED"/>
    <property type="match status" value="1"/>
</dbReference>
<protein>
    <recommendedName>
        <fullName evidence="6">TCP domain-containing protein</fullName>
    </recommendedName>
</protein>
<dbReference type="OMA" id="GTINQMY"/>
<dbReference type="Pfam" id="PF03634">
    <property type="entry name" value="TCP"/>
    <property type="match status" value="1"/>
</dbReference>
<dbReference type="GO" id="GO:0005634">
    <property type="term" value="C:nucleus"/>
    <property type="evidence" value="ECO:0007669"/>
    <property type="project" value="UniProtKB-SubCell"/>
</dbReference>
<organism evidence="7 8">
    <name type="scientific">Chenopodium quinoa</name>
    <name type="common">Quinoa</name>
    <dbReference type="NCBI Taxonomy" id="63459"/>
    <lineage>
        <taxon>Eukaryota</taxon>
        <taxon>Viridiplantae</taxon>
        <taxon>Streptophyta</taxon>
        <taxon>Embryophyta</taxon>
        <taxon>Tracheophyta</taxon>
        <taxon>Spermatophyta</taxon>
        <taxon>Magnoliopsida</taxon>
        <taxon>eudicotyledons</taxon>
        <taxon>Gunneridae</taxon>
        <taxon>Pentapetalae</taxon>
        <taxon>Caryophyllales</taxon>
        <taxon>Chenopodiaceae</taxon>
        <taxon>Chenopodioideae</taxon>
        <taxon>Atripliceae</taxon>
        <taxon>Chenopodium</taxon>
    </lineage>
</organism>
<keyword evidence="3" id="KW-0238">DNA-binding</keyword>
<evidence type="ECO:0000256" key="2">
    <source>
        <dbReference type="ARBA" id="ARBA00023015"/>
    </source>
</evidence>
<keyword evidence="5" id="KW-0539">Nucleus</keyword>
<feature type="domain" description="TCP" evidence="6">
    <location>
        <begin position="1"/>
        <end position="39"/>
    </location>
</feature>
<proteinExistence type="predicted"/>
<evidence type="ECO:0000256" key="4">
    <source>
        <dbReference type="ARBA" id="ARBA00023163"/>
    </source>
</evidence>
<dbReference type="GO" id="GO:0003700">
    <property type="term" value="F:DNA-binding transcription factor activity"/>
    <property type="evidence" value="ECO:0007669"/>
    <property type="project" value="InterPro"/>
</dbReference>
<evidence type="ECO:0000256" key="3">
    <source>
        <dbReference type="ARBA" id="ARBA00023125"/>
    </source>
</evidence>
<dbReference type="InterPro" id="IPR005333">
    <property type="entry name" value="Transcription_factor_TCP"/>
</dbReference>
<comment type="subcellular location">
    <subcellularLocation>
        <location evidence="1">Nucleus</location>
    </subcellularLocation>
</comment>
<evidence type="ECO:0000313" key="7">
    <source>
        <dbReference type="EnsemblPlants" id="AUR62005656-RA:cds"/>
    </source>
</evidence>
<reference evidence="7" key="2">
    <citation type="submission" date="2021-03" db="UniProtKB">
        <authorList>
            <consortium name="EnsemblPlants"/>
        </authorList>
    </citation>
    <scope>IDENTIFICATION</scope>
</reference>
<dbReference type="PANTHER" id="PTHR31072:SF218">
    <property type="entry name" value="TRANSCRIPTION FACTOR TCP11-RELATED"/>
    <property type="match status" value="1"/>
</dbReference>
<dbReference type="AlphaFoldDB" id="A0A803L1B8"/>
<dbReference type="InterPro" id="IPR017887">
    <property type="entry name" value="TF_TCP_subgr"/>
</dbReference>
<sequence>MPALCAARIFQLTKELGHKSDGETIQWLLQQSEQAIIAATGTGTMPASFTSTSGSSVSEQRTSVSSGIVSGFSGGLSLINENLGRTHFQTGSWGYGSGSVHVPDPGFSSSSSSLMRENLDCRPKMGVHQTMGMSNLDMGFMNFGQQQQQGRDSLELGLSQDNVNLGVLNYGAFNQMYQQFRQSREEAGFSCDQQEKFLDDGGSQCSR</sequence>
<dbReference type="Proteomes" id="UP000596660">
    <property type="component" value="Unplaced"/>
</dbReference>
<keyword evidence="4" id="KW-0804">Transcription</keyword>
<reference evidence="7" key="1">
    <citation type="journal article" date="2017" name="Nature">
        <title>The genome of Chenopodium quinoa.</title>
        <authorList>
            <person name="Jarvis D.E."/>
            <person name="Ho Y.S."/>
            <person name="Lightfoot D.J."/>
            <person name="Schmoeckel S.M."/>
            <person name="Li B."/>
            <person name="Borm T.J.A."/>
            <person name="Ohyanagi H."/>
            <person name="Mineta K."/>
            <person name="Michell C.T."/>
            <person name="Saber N."/>
            <person name="Kharbatia N.M."/>
            <person name="Rupper R.R."/>
            <person name="Sharp A.R."/>
            <person name="Dally N."/>
            <person name="Boughton B.A."/>
            <person name="Woo Y.H."/>
            <person name="Gao G."/>
            <person name="Schijlen E.G.W.M."/>
            <person name="Guo X."/>
            <person name="Momin A.A."/>
            <person name="Negrao S."/>
            <person name="Al-Babili S."/>
            <person name="Gehring C."/>
            <person name="Roessner U."/>
            <person name="Jung C."/>
            <person name="Murphy K."/>
            <person name="Arold S.T."/>
            <person name="Gojobori T."/>
            <person name="van der Linden C.G."/>
            <person name="van Loo E.N."/>
            <person name="Jellen E.N."/>
            <person name="Maughan P.J."/>
            <person name="Tester M."/>
        </authorList>
    </citation>
    <scope>NUCLEOTIDE SEQUENCE [LARGE SCALE GENOMIC DNA]</scope>
    <source>
        <strain evidence="7">cv. PI 614886</strain>
    </source>
</reference>
<dbReference type="SMR" id="A0A803L1B8"/>